<dbReference type="STRING" id="477680.SAMN05421788_1011369"/>
<proteinExistence type="inferred from homology"/>
<comment type="similarity">
    <text evidence="1">Belongs to the short-chain dehydrogenases/reductases (SDR) family.</text>
</comment>
<dbReference type="PANTHER" id="PTHR43976:SF16">
    <property type="entry name" value="SHORT-CHAIN DEHYDROGENASE_REDUCTASE FAMILY PROTEIN"/>
    <property type="match status" value="1"/>
</dbReference>
<gene>
    <name evidence="3" type="ORF">SAMN05421788_1011369</name>
</gene>
<dbReference type="InterPro" id="IPR051911">
    <property type="entry name" value="SDR_oxidoreductase"/>
</dbReference>
<dbReference type="Proteomes" id="UP000186917">
    <property type="component" value="Unassembled WGS sequence"/>
</dbReference>
<dbReference type="KEGG" id="fln:FLA_5988"/>
<dbReference type="SUPFAM" id="SSF51735">
    <property type="entry name" value="NAD(P)-binding Rossmann-fold domains"/>
    <property type="match status" value="1"/>
</dbReference>
<protein>
    <submittedName>
        <fullName evidence="3">NADP-dependent 3-hydroxy acid dehydrogenase YdfG</fullName>
    </submittedName>
</protein>
<dbReference type="OrthoDB" id="1235794at2"/>
<evidence type="ECO:0000256" key="1">
    <source>
        <dbReference type="ARBA" id="ARBA00006484"/>
    </source>
</evidence>
<dbReference type="Pfam" id="PF00106">
    <property type="entry name" value="adh_short"/>
    <property type="match status" value="1"/>
</dbReference>
<dbReference type="Gene3D" id="3.40.50.720">
    <property type="entry name" value="NAD(P)-binding Rossmann-like Domain"/>
    <property type="match status" value="1"/>
</dbReference>
<dbReference type="RefSeq" id="WP_076376894.1">
    <property type="nucleotide sequence ID" value="NZ_AP017422.1"/>
</dbReference>
<dbReference type="InterPro" id="IPR002347">
    <property type="entry name" value="SDR_fam"/>
</dbReference>
<keyword evidence="4" id="KW-1185">Reference proteome</keyword>
<dbReference type="AlphaFoldDB" id="A0A173MQI0"/>
<keyword evidence="2" id="KW-0560">Oxidoreductase</keyword>
<dbReference type="InterPro" id="IPR036291">
    <property type="entry name" value="NAD(P)-bd_dom_sf"/>
</dbReference>
<reference evidence="4" key="1">
    <citation type="submission" date="2017-01" db="EMBL/GenBank/DDBJ databases">
        <authorList>
            <person name="Varghese N."/>
            <person name="Submissions S."/>
        </authorList>
    </citation>
    <scope>NUCLEOTIDE SEQUENCE [LARGE SCALE GENOMIC DNA]</scope>
    <source>
        <strain evidence="4">DSM 21054</strain>
    </source>
</reference>
<evidence type="ECO:0000313" key="3">
    <source>
        <dbReference type="EMBL" id="SIS81343.1"/>
    </source>
</evidence>
<organism evidence="3 4">
    <name type="scientific">Filimonas lacunae</name>
    <dbReference type="NCBI Taxonomy" id="477680"/>
    <lineage>
        <taxon>Bacteria</taxon>
        <taxon>Pseudomonadati</taxon>
        <taxon>Bacteroidota</taxon>
        <taxon>Chitinophagia</taxon>
        <taxon>Chitinophagales</taxon>
        <taxon>Chitinophagaceae</taxon>
        <taxon>Filimonas</taxon>
    </lineage>
</organism>
<dbReference type="PRINTS" id="PR00081">
    <property type="entry name" value="GDHRDH"/>
</dbReference>
<evidence type="ECO:0000313" key="4">
    <source>
        <dbReference type="Proteomes" id="UP000186917"/>
    </source>
</evidence>
<name>A0A173MQI0_9BACT</name>
<sequence length="282" mass="30362">MNTKKTWFISGANNELGISLVKQLLQLGHNVAATSPNIYDLIQTIGDDHPAFLPLQLDTASDSAVAQVLKSVNEVFGRIDVVVNNGSYSTNRSVSLQLRKETNRHFEKNVFGTLHVIRRAMPYLQAQQSGHIINIVSDEGVNAAIGWAPDAAAKHAVMGFSEVLYKDAGAFGAHVTVVTPGSFCHASVPESLIISKRPLEAYDAVKSSHVKYLQASALQATSTCRVAMGIIDVAEEDNPPLYLVVGNSSGKEVKAVKWQSEAAYAAKFFYTPADYGALIGSN</sequence>
<dbReference type="EMBL" id="FTOR01000001">
    <property type="protein sequence ID" value="SIS81343.1"/>
    <property type="molecule type" value="Genomic_DNA"/>
</dbReference>
<accession>A0A173MQI0</accession>
<evidence type="ECO:0000256" key="2">
    <source>
        <dbReference type="ARBA" id="ARBA00023002"/>
    </source>
</evidence>
<dbReference type="GO" id="GO:0016491">
    <property type="term" value="F:oxidoreductase activity"/>
    <property type="evidence" value="ECO:0007669"/>
    <property type="project" value="UniProtKB-KW"/>
</dbReference>
<dbReference type="PANTHER" id="PTHR43976">
    <property type="entry name" value="SHORT CHAIN DEHYDROGENASE"/>
    <property type="match status" value="1"/>
</dbReference>